<dbReference type="RefSeq" id="WP_035608205.1">
    <property type="nucleotide sequence ID" value="NZ_JEMG01000001.1"/>
</dbReference>
<dbReference type="AlphaFoldDB" id="A0A016XM23"/>
<name>A0A016XM23_9BURK</name>
<accession>A0A016XM23</accession>
<organism evidence="1 2">
    <name type="scientific">Hylemonella gracilis str. Niagara R</name>
    <dbReference type="NCBI Taxonomy" id="1458275"/>
    <lineage>
        <taxon>Bacteria</taxon>
        <taxon>Pseudomonadati</taxon>
        <taxon>Pseudomonadota</taxon>
        <taxon>Betaproteobacteria</taxon>
        <taxon>Burkholderiales</taxon>
        <taxon>Comamonadaceae</taxon>
        <taxon>Hylemonella</taxon>
    </lineage>
</organism>
<dbReference type="Gene3D" id="3.30.70.1700">
    <property type="entry name" value="Phage minor tail protein U"/>
    <property type="match status" value="1"/>
</dbReference>
<sequence>MHRRTAIRAAVAARLQAHLAVVGLTDCYAGRVQPTREDRMPFARVLLGDESSELLTDSGDEKRALSVSIRVYERAEEDLGAALDAIAEKIEGLFWHGGFLGDLAGEWRHTGSDLEDGEGDSVAARHEAGTLTLNYECTYRWSPPDTTADLAPFAHAHVTTQAASASGVARAEDHIELPQD</sequence>
<protein>
    <submittedName>
        <fullName evidence="1">Uncharacterized protein</fullName>
    </submittedName>
</protein>
<gene>
    <name evidence="1" type="ORF">AZ34_11875</name>
</gene>
<dbReference type="InterPro" id="IPR038512">
    <property type="entry name" value="GpU-like_sf"/>
</dbReference>
<comment type="caution">
    <text evidence="1">The sequence shown here is derived from an EMBL/GenBank/DDBJ whole genome shotgun (WGS) entry which is preliminary data.</text>
</comment>
<dbReference type="Proteomes" id="UP000023268">
    <property type="component" value="Unassembled WGS sequence"/>
</dbReference>
<evidence type="ECO:0000313" key="2">
    <source>
        <dbReference type="Proteomes" id="UP000023268"/>
    </source>
</evidence>
<reference evidence="1 2" key="1">
    <citation type="submission" date="2014-02" db="EMBL/GenBank/DDBJ databases">
        <title>Draft Genome of Hylemonella gracilis isolated from the Niagara River.</title>
        <authorList>
            <person name="Pawlowski D.R."/>
            <person name="Koudelka G.B."/>
        </authorList>
    </citation>
    <scope>NUCLEOTIDE SEQUENCE [LARGE SCALE GENOMIC DNA]</scope>
    <source>
        <strain evidence="1 2">Niagara R</strain>
    </source>
</reference>
<evidence type="ECO:0000313" key="1">
    <source>
        <dbReference type="EMBL" id="EYC52891.1"/>
    </source>
</evidence>
<dbReference type="EMBL" id="JEMG01000001">
    <property type="protein sequence ID" value="EYC52891.1"/>
    <property type="molecule type" value="Genomic_DNA"/>
</dbReference>
<proteinExistence type="predicted"/>
<dbReference type="STRING" id="1458275.AZ34_11875"/>